<keyword evidence="1" id="KW-0645">Protease</keyword>
<evidence type="ECO:0000256" key="3">
    <source>
        <dbReference type="ARBA" id="ARBA00022801"/>
    </source>
</evidence>
<keyword evidence="8" id="KW-1185">Reference proteome</keyword>
<keyword evidence="5" id="KW-0482">Metalloprotease</keyword>
<dbReference type="GO" id="GO:0006508">
    <property type="term" value="P:proteolysis"/>
    <property type="evidence" value="ECO:0007669"/>
    <property type="project" value="UniProtKB-KW"/>
</dbReference>
<sequence>MNIRLKKEEKVKVLCADDLYGIMQRVLVRESRIDRNREHLWTVSLDNAYRILNIELVSLGTINKTLIEPMEVFSIPLQKRAVKVILVHNHPSGELTPSERDKDVTDQLIQVGRIMHVPLMDHLIISEKDYYSFMDSGLLKELEQSLKYVPAYEIKRRYEKAAIEIGKKQGNNEGKKEVAKQMKKEGYEIEAIMRITGLSKAVIGRLKVE</sequence>
<evidence type="ECO:0000256" key="5">
    <source>
        <dbReference type="ARBA" id="ARBA00023049"/>
    </source>
</evidence>
<dbReference type="InterPro" id="IPR020891">
    <property type="entry name" value="UPF0758_CS"/>
</dbReference>
<keyword evidence="4" id="KW-0862">Zinc</keyword>
<dbReference type="AlphaFoldDB" id="A0A5M6CJD5"/>
<gene>
    <name evidence="7" type="ORF">F0919_07805</name>
</gene>
<organism evidence="7 8">
    <name type="scientific">Taibaiella lutea</name>
    <dbReference type="NCBI Taxonomy" id="2608001"/>
    <lineage>
        <taxon>Bacteria</taxon>
        <taxon>Pseudomonadati</taxon>
        <taxon>Bacteroidota</taxon>
        <taxon>Chitinophagia</taxon>
        <taxon>Chitinophagales</taxon>
        <taxon>Chitinophagaceae</taxon>
        <taxon>Taibaiella</taxon>
    </lineage>
</organism>
<dbReference type="EMBL" id="VWSH01000002">
    <property type="protein sequence ID" value="KAA5535146.1"/>
    <property type="molecule type" value="Genomic_DNA"/>
</dbReference>
<evidence type="ECO:0000256" key="4">
    <source>
        <dbReference type="ARBA" id="ARBA00022833"/>
    </source>
</evidence>
<feature type="domain" description="MPN" evidence="6">
    <location>
        <begin position="12"/>
        <end position="139"/>
    </location>
</feature>
<dbReference type="Pfam" id="PF04002">
    <property type="entry name" value="RadC"/>
    <property type="match status" value="1"/>
</dbReference>
<protein>
    <submittedName>
        <fullName evidence="7">DNA repair protein</fullName>
    </submittedName>
</protein>
<dbReference type="PROSITE" id="PS50249">
    <property type="entry name" value="MPN"/>
    <property type="match status" value="1"/>
</dbReference>
<dbReference type="PANTHER" id="PTHR30471:SF3">
    <property type="entry name" value="UPF0758 PROTEIN YEES-RELATED"/>
    <property type="match status" value="1"/>
</dbReference>
<keyword evidence="2" id="KW-0479">Metal-binding</keyword>
<comment type="caution">
    <text evidence="7">The sequence shown here is derived from an EMBL/GenBank/DDBJ whole genome shotgun (WGS) entry which is preliminary data.</text>
</comment>
<dbReference type="InterPro" id="IPR001405">
    <property type="entry name" value="UPF0758"/>
</dbReference>
<dbReference type="PROSITE" id="PS01302">
    <property type="entry name" value="UPF0758"/>
    <property type="match status" value="1"/>
</dbReference>
<evidence type="ECO:0000313" key="8">
    <source>
        <dbReference type="Proteomes" id="UP000323632"/>
    </source>
</evidence>
<dbReference type="GO" id="GO:0008237">
    <property type="term" value="F:metallopeptidase activity"/>
    <property type="evidence" value="ECO:0007669"/>
    <property type="project" value="UniProtKB-KW"/>
</dbReference>
<name>A0A5M6CJD5_9BACT</name>
<evidence type="ECO:0000256" key="2">
    <source>
        <dbReference type="ARBA" id="ARBA00022723"/>
    </source>
</evidence>
<keyword evidence="3" id="KW-0378">Hydrolase</keyword>
<evidence type="ECO:0000313" key="7">
    <source>
        <dbReference type="EMBL" id="KAA5535146.1"/>
    </source>
</evidence>
<dbReference type="Gene3D" id="3.40.140.10">
    <property type="entry name" value="Cytidine Deaminase, domain 2"/>
    <property type="match status" value="1"/>
</dbReference>
<proteinExistence type="predicted"/>
<dbReference type="CDD" id="cd08071">
    <property type="entry name" value="MPN_DUF2466"/>
    <property type="match status" value="1"/>
</dbReference>
<evidence type="ECO:0000256" key="1">
    <source>
        <dbReference type="ARBA" id="ARBA00022670"/>
    </source>
</evidence>
<dbReference type="GO" id="GO:0046872">
    <property type="term" value="F:metal ion binding"/>
    <property type="evidence" value="ECO:0007669"/>
    <property type="project" value="UniProtKB-KW"/>
</dbReference>
<accession>A0A5M6CJD5</accession>
<dbReference type="PANTHER" id="PTHR30471">
    <property type="entry name" value="DNA REPAIR PROTEIN RADC"/>
    <property type="match status" value="1"/>
</dbReference>
<reference evidence="7 8" key="1">
    <citation type="submission" date="2019-09" db="EMBL/GenBank/DDBJ databases">
        <title>Genome sequence and assembly of Taibaiella sp.</title>
        <authorList>
            <person name="Chhetri G."/>
        </authorList>
    </citation>
    <scope>NUCLEOTIDE SEQUENCE [LARGE SCALE GENOMIC DNA]</scope>
    <source>
        <strain evidence="7 8">KVB11</strain>
    </source>
</reference>
<dbReference type="InterPro" id="IPR025657">
    <property type="entry name" value="RadC_JAB"/>
</dbReference>
<dbReference type="Proteomes" id="UP000323632">
    <property type="component" value="Unassembled WGS sequence"/>
</dbReference>
<evidence type="ECO:0000259" key="6">
    <source>
        <dbReference type="PROSITE" id="PS50249"/>
    </source>
</evidence>
<dbReference type="InterPro" id="IPR037518">
    <property type="entry name" value="MPN"/>
</dbReference>